<dbReference type="Proteomes" id="UP001597389">
    <property type="component" value="Unassembled WGS sequence"/>
</dbReference>
<evidence type="ECO:0000256" key="4">
    <source>
        <dbReference type="SAM" id="Phobius"/>
    </source>
</evidence>
<dbReference type="EC" id="1.-.-.-" evidence="6"/>
<evidence type="ECO:0000256" key="3">
    <source>
        <dbReference type="RuleBase" id="RU000363"/>
    </source>
</evidence>
<dbReference type="InterPro" id="IPR002347">
    <property type="entry name" value="SDR_fam"/>
</dbReference>
<evidence type="ECO:0000313" key="6">
    <source>
        <dbReference type="EMBL" id="MFD2158249.1"/>
    </source>
</evidence>
<reference evidence="7" key="1">
    <citation type="journal article" date="2019" name="Int. J. Syst. Evol. Microbiol.">
        <title>The Global Catalogue of Microorganisms (GCM) 10K type strain sequencing project: providing services to taxonomists for standard genome sequencing and annotation.</title>
        <authorList>
            <consortium name="The Broad Institute Genomics Platform"/>
            <consortium name="The Broad Institute Genome Sequencing Center for Infectious Disease"/>
            <person name="Wu L."/>
            <person name="Ma J."/>
        </authorList>
    </citation>
    <scope>NUCLEOTIDE SEQUENCE [LARGE SCALE GENOMIC DNA]</scope>
    <source>
        <strain evidence="7">CCUG 57942</strain>
    </source>
</reference>
<evidence type="ECO:0000259" key="5">
    <source>
        <dbReference type="SMART" id="SM00822"/>
    </source>
</evidence>
<dbReference type="InterPro" id="IPR057326">
    <property type="entry name" value="KR_dom"/>
</dbReference>
<comment type="caution">
    <text evidence="6">The sequence shown here is derived from an EMBL/GenBank/DDBJ whole genome shotgun (WGS) entry which is preliminary data.</text>
</comment>
<evidence type="ECO:0000256" key="1">
    <source>
        <dbReference type="ARBA" id="ARBA00006484"/>
    </source>
</evidence>
<evidence type="ECO:0000256" key="2">
    <source>
        <dbReference type="ARBA" id="ARBA00023002"/>
    </source>
</evidence>
<sequence length="269" mass="29540">MTETLHYRSVMITGASAGLGEEFARQLAGNCDQMILIARREDRLLQLASDLKQGNPHLDVLHFAVDLIDREARTAFIQLLADHGARPDLLINNAGMGDYGEFAEADWPKLEQMLELNINALTHLTHALLPSMRELEFGDIINVSSLASILPIPDFAVYAATKAYVTSFSEAIRMELAESDINVMALCPGPVHTEFGTVAMRGEDKNKIPGNEFFYTPKEVVVAEAISGLIKGRARVYPSWKIGLAAIAISAIPIIGIRLLMGTRPRREA</sequence>
<dbReference type="PRINTS" id="PR00080">
    <property type="entry name" value="SDRFAMILY"/>
</dbReference>
<gene>
    <name evidence="6" type="ORF">ACFSW8_05010</name>
</gene>
<comment type="similarity">
    <text evidence="1 3">Belongs to the short-chain dehydrogenases/reductases (SDR) family.</text>
</comment>
<dbReference type="PANTHER" id="PTHR42901">
    <property type="entry name" value="ALCOHOL DEHYDROGENASE"/>
    <property type="match status" value="1"/>
</dbReference>
<dbReference type="PROSITE" id="PS00061">
    <property type="entry name" value="ADH_SHORT"/>
    <property type="match status" value="1"/>
</dbReference>
<dbReference type="RefSeq" id="WP_377090420.1">
    <property type="nucleotide sequence ID" value="NZ_JBHSJL010000014.1"/>
</dbReference>
<evidence type="ECO:0000313" key="7">
    <source>
        <dbReference type="Proteomes" id="UP001597389"/>
    </source>
</evidence>
<dbReference type="Gene3D" id="3.40.50.720">
    <property type="entry name" value="NAD(P)-binding Rossmann-like Domain"/>
    <property type="match status" value="1"/>
</dbReference>
<protein>
    <submittedName>
        <fullName evidence="6">SDR family NAD(P)-dependent oxidoreductase</fullName>
        <ecNumber evidence="6">1.-.-.-</ecNumber>
    </submittedName>
</protein>
<dbReference type="Pfam" id="PF00106">
    <property type="entry name" value="adh_short"/>
    <property type="match status" value="1"/>
</dbReference>
<keyword evidence="7" id="KW-1185">Reference proteome</keyword>
<dbReference type="SMART" id="SM00822">
    <property type="entry name" value="PKS_KR"/>
    <property type="match status" value="1"/>
</dbReference>
<dbReference type="PRINTS" id="PR00081">
    <property type="entry name" value="GDHRDH"/>
</dbReference>
<dbReference type="InterPro" id="IPR036291">
    <property type="entry name" value="NAD(P)-bd_dom_sf"/>
</dbReference>
<proteinExistence type="inferred from homology"/>
<organism evidence="6 7">
    <name type="scientific">Rubritalea tangerina</name>
    <dbReference type="NCBI Taxonomy" id="430798"/>
    <lineage>
        <taxon>Bacteria</taxon>
        <taxon>Pseudomonadati</taxon>
        <taxon>Verrucomicrobiota</taxon>
        <taxon>Verrucomicrobiia</taxon>
        <taxon>Verrucomicrobiales</taxon>
        <taxon>Rubritaleaceae</taxon>
        <taxon>Rubritalea</taxon>
    </lineage>
</organism>
<dbReference type="SUPFAM" id="SSF51735">
    <property type="entry name" value="NAD(P)-binding Rossmann-fold domains"/>
    <property type="match status" value="1"/>
</dbReference>
<dbReference type="InterPro" id="IPR020904">
    <property type="entry name" value="Sc_DH/Rdtase_CS"/>
</dbReference>
<keyword evidence="4" id="KW-0812">Transmembrane</keyword>
<dbReference type="GO" id="GO:0016491">
    <property type="term" value="F:oxidoreductase activity"/>
    <property type="evidence" value="ECO:0007669"/>
    <property type="project" value="UniProtKB-KW"/>
</dbReference>
<keyword evidence="4" id="KW-0472">Membrane</keyword>
<dbReference type="EMBL" id="JBHUJB010000021">
    <property type="protein sequence ID" value="MFD2158249.1"/>
    <property type="molecule type" value="Genomic_DNA"/>
</dbReference>
<dbReference type="PANTHER" id="PTHR42901:SF1">
    <property type="entry name" value="ALCOHOL DEHYDROGENASE"/>
    <property type="match status" value="1"/>
</dbReference>
<keyword evidence="4" id="KW-1133">Transmembrane helix</keyword>
<accession>A0ABW4Z8P0</accession>
<keyword evidence="2 6" id="KW-0560">Oxidoreductase</keyword>
<dbReference type="PIRSF" id="PIRSF000126">
    <property type="entry name" value="11-beta-HSD1"/>
    <property type="match status" value="1"/>
</dbReference>
<feature type="domain" description="Ketoreductase" evidence="5">
    <location>
        <begin position="8"/>
        <end position="193"/>
    </location>
</feature>
<feature type="transmembrane region" description="Helical" evidence="4">
    <location>
        <begin position="240"/>
        <end position="261"/>
    </location>
</feature>
<name>A0ABW4Z8P0_9BACT</name>